<feature type="domain" description="S1 motif" evidence="9">
    <location>
        <begin position="203"/>
        <end position="271"/>
    </location>
</feature>
<dbReference type="AlphaFoldDB" id="A0A0C2CU83"/>
<evidence type="ECO:0000259" key="9">
    <source>
        <dbReference type="PROSITE" id="PS50126"/>
    </source>
</evidence>
<dbReference type="EMBL" id="JMCC02000105">
    <property type="protein sequence ID" value="KIG13175.1"/>
    <property type="molecule type" value="Genomic_DNA"/>
</dbReference>
<dbReference type="Proteomes" id="UP000031599">
    <property type="component" value="Unassembled WGS sequence"/>
</dbReference>
<dbReference type="Pfam" id="PF00575">
    <property type="entry name" value="S1"/>
    <property type="match status" value="6"/>
</dbReference>
<evidence type="ECO:0000313" key="10">
    <source>
        <dbReference type="EMBL" id="KIG13175.1"/>
    </source>
</evidence>
<organism evidence="10 11">
    <name type="scientific">Enhygromyxa salina</name>
    <dbReference type="NCBI Taxonomy" id="215803"/>
    <lineage>
        <taxon>Bacteria</taxon>
        <taxon>Pseudomonadati</taxon>
        <taxon>Myxococcota</taxon>
        <taxon>Polyangia</taxon>
        <taxon>Nannocystales</taxon>
        <taxon>Nannocystaceae</taxon>
        <taxon>Enhygromyxa</taxon>
    </lineage>
</organism>
<dbReference type="InterPro" id="IPR050437">
    <property type="entry name" value="Ribos_protein_bS1-like"/>
</dbReference>
<keyword evidence="4 10" id="KW-0689">Ribosomal protein</keyword>
<dbReference type="GO" id="GO:0022627">
    <property type="term" value="C:cytosolic small ribosomal subunit"/>
    <property type="evidence" value="ECO:0007669"/>
    <property type="project" value="TreeGrafter"/>
</dbReference>
<dbReference type="PRINTS" id="PR00681">
    <property type="entry name" value="RIBOSOMALS1"/>
</dbReference>
<dbReference type="FunFam" id="2.40.50.140:FF:000011">
    <property type="entry name" value="30S ribosomal protein S1"/>
    <property type="match status" value="1"/>
</dbReference>
<dbReference type="SUPFAM" id="SSF50249">
    <property type="entry name" value="Nucleic acid-binding proteins"/>
    <property type="match status" value="6"/>
</dbReference>
<evidence type="ECO:0000256" key="7">
    <source>
        <dbReference type="ARBA" id="ARBA00035293"/>
    </source>
</evidence>
<dbReference type="GO" id="GO:0003729">
    <property type="term" value="F:mRNA binding"/>
    <property type="evidence" value="ECO:0007669"/>
    <property type="project" value="TreeGrafter"/>
</dbReference>
<dbReference type="NCBIfam" id="NF004952">
    <property type="entry name" value="PRK06299.1-2"/>
    <property type="match status" value="1"/>
</dbReference>
<dbReference type="InterPro" id="IPR035104">
    <property type="entry name" value="Ribosomal_protein_S1-like"/>
</dbReference>
<reference evidence="10 11" key="1">
    <citation type="submission" date="2014-12" db="EMBL/GenBank/DDBJ databases">
        <title>Genome assembly of Enhygromyxa salina DSM 15201.</title>
        <authorList>
            <person name="Sharma G."/>
            <person name="Subramanian S."/>
        </authorList>
    </citation>
    <scope>NUCLEOTIDE SEQUENCE [LARGE SCALE GENOMIC DNA]</scope>
    <source>
        <strain evidence="10 11">DSM 15201</strain>
    </source>
</reference>
<protein>
    <recommendedName>
        <fullName evidence="7">Small ribosomal subunit protein bS1</fullName>
    </recommendedName>
    <alternativeName>
        <fullName evidence="8">30S ribosomal protein S1</fullName>
    </alternativeName>
</protein>
<name>A0A0C2CU83_9BACT</name>
<dbReference type="CDD" id="cd05688">
    <property type="entry name" value="S1_RPS1_repeat_ec3"/>
    <property type="match status" value="1"/>
</dbReference>
<feature type="domain" description="S1 motif" evidence="9">
    <location>
        <begin position="115"/>
        <end position="182"/>
    </location>
</feature>
<dbReference type="RefSeq" id="WP_052556237.1">
    <property type="nucleotide sequence ID" value="NZ_JMCC02000105.1"/>
</dbReference>
<dbReference type="InterPro" id="IPR012340">
    <property type="entry name" value="NA-bd_OB-fold"/>
</dbReference>
<evidence type="ECO:0000256" key="2">
    <source>
        <dbReference type="ARBA" id="ARBA00022737"/>
    </source>
</evidence>
<evidence type="ECO:0000313" key="11">
    <source>
        <dbReference type="Proteomes" id="UP000031599"/>
    </source>
</evidence>
<dbReference type="SMART" id="SM00316">
    <property type="entry name" value="S1"/>
    <property type="match status" value="6"/>
</dbReference>
<dbReference type="PANTHER" id="PTHR10724:SF7">
    <property type="entry name" value="SMALL RIBOSOMAL SUBUNIT PROTEIN BS1C"/>
    <property type="match status" value="1"/>
</dbReference>
<dbReference type="CDD" id="cd04465">
    <property type="entry name" value="S1_RPS1_repeat_ec2_hs2"/>
    <property type="match status" value="1"/>
</dbReference>
<feature type="domain" description="S1 motif" evidence="9">
    <location>
        <begin position="464"/>
        <end position="533"/>
    </location>
</feature>
<dbReference type="InterPro" id="IPR003029">
    <property type="entry name" value="S1_domain"/>
</dbReference>
<keyword evidence="3" id="KW-0694">RNA-binding</keyword>
<evidence type="ECO:0000256" key="1">
    <source>
        <dbReference type="ARBA" id="ARBA00006767"/>
    </source>
</evidence>
<dbReference type="NCBIfam" id="TIGR00717">
    <property type="entry name" value="rpsA"/>
    <property type="match status" value="1"/>
</dbReference>
<feature type="domain" description="S1 motif" evidence="9">
    <location>
        <begin position="375"/>
        <end position="447"/>
    </location>
</feature>
<comment type="similarity">
    <text evidence="1">Belongs to the bacterial ribosomal protein bS1 family.</text>
</comment>
<dbReference type="PANTHER" id="PTHR10724">
    <property type="entry name" value="30S RIBOSOMAL PROTEIN S1"/>
    <property type="match status" value="1"/>
</dbReference>
<keyword evidence="5" id="KW-0687">Ribonucleoprotein</keyword>
<dbReference type="GO" id="GO:0006412">
    <property type="term" value="P:translation"/>
    <property type="evidence" value="ECO:0007669"/>
    <property type="project" value="InterPro"/>
</dbReference>
<evidence type="ECO:0000256" key="5">
    <source>
        <dbReference type="ARBA" id="ARBA00023274"/>
    </source>
</evidence>
<evidence type="ECO:0000256" key="8">
    <source>
        <dbReference type="ARBA" id="ARBA00035517"/>
    </source>
</evidence>
<proteinExistence type="inferred from homology"/>
<dbReference type="GO" id="GO:0003735">
    <property type="term" value="F:structural constituent of ribosome"/>
    <property type="evidence" value="ECO:0007669"/>
    <property type="project" value="InterPro"/>
</dbReference>
<keyword evidence="2" id="KW-0677">Repeat</keyword>
<evidence type="ECO:0000256" key="6">
    <source>
        <dbReference type="ARBA" id="ARBA00025604"/>
    </source>
</evidence>
<dbReference type="Gene3D" id="2.40.50.140">
    <property type="entry name" value="Nucleic acid-binding proteins"/>
    <property type="match status" value="6"/>
</dbReference>
<gene>
    <name evidence="10" type="ORF">DB30_00483</name>
</gene>
<evidence type="ECO:0000256" key="3">
    <source>
        <dbReference type="ARBA" id="ARBA00022884"/>
    </source>
</evidence>
<dbReference type="PROSITE" id="PS50126">
    <property type="entry name" value="S1"/>
    <property type="match status" value="6"/>
</dbReference>
<comment type="function">
    <text evidence="6">Binds mRNA; thus facilitating recognition of the initiation point. It is needed to translate mRNA with a short Shine-Dalgarno (SD) purine-rich sequence.</text>
</comment>
<comment type="caution">
    <text evidence="10">The sequence shown here is derived from an EMBL/GenBank/DDBJ whole genome shotgun (WGS) entry which is preliminary data.</text>
</comment>
<dbReference type="FunFam" id="2.40.50.140:FF:000018">
    <property type="entry name" value="30S ribosomal protein S1"/>
    <property type="match status" value="1"/>
</dbReference>
<evidence type="ECO:0000256" key="4">
    <source>
        <dbReference type="ARBA" id="ARBA00022980"/>
    </source>
</evidence>
<dbReference type="FunFam" id="2.40.50.140:FF:000103">
    <property type="entry name" value="protein RRP5 homolog"/>
    <property type="match status" value="1"/>
</dbReference>
<feature type="domain" description="S1 motif" evidence="9">
    <location>
        <begin position="31"/>
        <end position="97"/>
    </location>
</feature>
<feature type="domain" description="S1 motif" evidence="9">
    <location>
        <begin position="288"/>
        <end position="358"/>
    </location>
</feature>
<accession>A0A0C2CU83</accession>
<dbReference type="InterPro" id="IPR000110">
    <property type="entry name" value="Ribosomal_bS1"/>
</dbReference>
<dbReference type="CDD" id="cd05687">
    <property type="entry name" value="S1_RPS1_repeat_ec1_hs1"/>
    <property type="match status" value="1"/>
</dbReference>
<sequence length="568" mass="62803">MTQPITHEVGEESFADLLEQSLLDTSEVKEGSIVKGTVVDIIGDYAVVDVGLKAEGQVPLREFADEDGNINVKIGDEAEVLLEHAEDSHGLVVLSKDKARKRKVWDEIQSAMEEDSIVRGQIQARVKGGLSVTLQGGVKAFLPGSQVDLRPVRNLDAFLAQELDFKIIKFNKRRGNIVLSRRVLLEAERAELKTDTLNKLAEGQIVEGQVKNLTDYGAFIDLGGIDGLLHITDMSWGRINHPSELFQVGDKVKVKVLKFNSESERVSLGLKQITPDPWINAEEKYIPGTVVQGKVVSIKDYGAFVELEEGIEGLVHVSEMSWTRQVKNPKQVINLGNEVTAVVLDIDVSQNRISLGMKQLEENPYEKVLEKYPPGTVVQGVIRNIADFGVFVELEPGIDGLVHITDLSWTQRVRHPSDLFKKGDEVQAAVLNIDNTGEKPKISLGIKQLSSDPWDRVPYEFPIGKVTEVKILKLTDFGAFAEIIPGVEGLIHISEISEERIEDPRQVLEPGQTMRAEVIQLDAQERKIGLSIKSARRQDDLADAQGFANVSEAGATLADLMSDKYKKS</sequence>